<dbReference type="SUPFAM" id="SSF52540">
    <property type="entry name" value="P-loop containing nucleoside triphosphate hydrolases"/>
    <property type="match status" value="1"/>
</dbReference>
<dbReference type="InterPro" id="IPR009000">
    <property type="entry name" value="Transl_B-barrel_sf"/>
</dbReference>
<accession>D2VSA7</accession>
<dbReference type="SUPFAM" id="SSF50447">
    <property type="entry name" value="Translation proteins"/>
    <property type="match status" value="1"/>
</dbReference>
<dbReference type="OrthoDB" id="342024at2759"/>
<dbReference type="STRING" id="5762.D2VSA7"/>
<dbReference type="InterPro" id="IPR054696">
    <property type="entry name" value="GTP-eEF1A_C"/>
</dbReference>
<dbReference type="Pfam" id="PF00009">
    <property type="entry name" value="GTP_EFTU"/>
    <property type="match status" value="1"/>
</dbReference>
<comment type="similarity">
    <text evidence="1">Belongs to the TRAFAC class translation factor GTPase superfamily. Classic translation factor GTPase family. EF-Tu/EF-1A subfamily.</text>
</comment>
<dbReference type="GO" id="GO:0005525">
    <property type="term" value="F:GTP binding"/>
    <property type="evidence" value="ECO:0007669"/>
    <property type="project" value="UniProtKB-KW"/>
</dbReference>
<keyword evidence="2" id="KW-0547">Nucleotide-binding</keyword>
<evidence type="ECO:0000256" key="2">
    <source>
        <dbReference type="ARBA" id="ARBA00022741"/>
    </source>
</evidence>
<evidence type="ECO:0000313" key="7">
    <source>
        <dbReference type="Proteomes" id="UP000006671"/>
    </source>
</evidence>
<feature type="domain" description="Tr-type G" evidence="4">
    <location>
        <begin position="24"/>
        <end position="155"/>
    </location>
</feature>
<dbReference type="InterPro" id="IPR027417">
    <property type="entry name" value="P-loop_NTPase"/>
</dbReference>
<dbReference type="Pfam" id="PF22594">
    <property type="entry name" value="GTP-eEF1A_C"/>
    <property type="match status" value="1"/>
</dbReference>
<evidence type="ECO:0000259" key="4">
    <source>
        <dbReference type="Pfam" id="PF00009"/>
    </source>
</evidence>
<dbReference type="Gene3D" id="2.40.30.10">
    <property type="entry name" value="Translation factors"/>
    <property type="match status" value="2"/>
</dbReference>
<dbReference type="Gene3D" id="3.40.50.300">
    <property type="entry name" value="P-loop containing nucleotide triphosphate hydrolases"/>
    <property type="match status" value="1"/>
</dbReference>
<dbReference type="AlphaFoldDB" id="D2VSA7"/>
<dbReference type="InParanoid" id="D2VSA7"/>
<proteinExistence type="inferred from homology"/>
<name>D2VSA7_NAEGR</name>
<feature type="domain" description="GTP-eEF1A C-terminal" evidence="5">
    <location>
        <begin position="283"/>
        <end position="389"/>
    </location>
</feature>
<dbReference type="EMBL" id="GG738893">
    <property type="protein sequence ID" value="EFC40390.1"/>
    <property type="molecule type" value="Genomic_DNA"/>
</dbReference>
<dbReference type="InterPro" id="IPR050100">
    <property type="entry name" value="TRAFAC_GTPase_members"/>
</dbReference>
<dbReference type="InterPro" id="IPR000795">
    <property type="entry name" value="T_Tr_GTP-bd_dom"/>
</dbReference>
<dbReference type="Proteomes" id="UP000006671">
    <property type="component" value="Unassembled WGS sequence"/>
</dbReference>
<evidence type="ECO:0000313" key="6">
    <source>
        <dbReference type="EMBL" id="EFC40390.1"/>
    </source>
</evidence>
<dbReference type="eggNOG" id="KOG0052">
    <property type="taxonomic scope" value="Eukaryota"/>
</dbReference>
<dbReference type="KEGG" id="ngr:NAEGRDRAFT_71873"/>
<dbReference type="RefSeq" id="XP_002673134.1">
    <property type="nucleotide sequence ID" value="XM_002673088.1"/>
</dbReference>
<dbReference type="VEuPathDB" id="AmoebaDB:NAEGRDRAFT_71873"/>
<evidence type="ECO:0000256" key="1">
    <source>
        <dbReference type="ARBA" id="ARBA00007249"/>
    </source>
</evidence>
<reference evidence="6 7" key="1">
    <citation type="journal article" date="2010" name="Cell">
        <title>The genome of Naegleria gruberi illuminates early eukaryotic versatility.</title>
        <authorList>
            <person name="Fritz-Laylin L.K."/>
            <person name="Prochnik S.E."/>
            <person name="Ginger M.L."/>
            <person name="Dacks J.B."/>
            <person name="Carpenter M.L."/>
            <person name="Field M.C."/>
            <person name="Kuo A."/>
            <person name="Paredez A."/>
            <person name="Chapman J."/>
            <person name="Pham J."/>
            <person name="Shu S."/>
            <person name="Neupane R."/>
            <person name="Cipriano M."/>
            <person name="Mancuso J."/>
            <person name="Tu H."/>
            <person name="Salamov A."/>
            <person name="Lindquist E."/>
            <person name="Shapiro H."/>
            <person name="Lucas S."/>
            <person name="Grigoriev I.V."/>
            <person name="Cande W.Z."/>
            <person name="Fulton C."/>
            <person name="Rokhsar D.S."/>
            <person name="Dawson S.C."/>
        </authorList>
    </citation>
    <scope>NUCLEOTIDE SEQUENCE [LARGE SCALE GENOMIC DNA]</scope>
    <source>
        <strain evidence="6 7">NEG-M</strain>
    </source>
</reference>
<keyword evidence="7" id="KW-1185">Reference proteome</keyword>
<evidence type="ECO:0000259" key="5">
    <source>
        <dbReference type="Pfam" id="PF22594"/>
    </source>
</evidence>
<gene>
    <name evidence="6" type="ORF">NAEGRDRAFT_71873</name>
</gene>
<sequence length="393" mass="44781">MNNYQTDRLGAYRMCASHVYYPDREGMIKIALSHKQYREDNEVMTLLDVSTTQKKKIDCMVKAIWLSNICVLVVDVTKGVFEKDINNSIGNMRTHLQIAAAVGLTHLVVCLTKCDTIPVIELNSRLEEIRSKLKTILLWKNVPFIPICYDRDENIFKPTTGEFSKGKSLESVLKAIQVEPRKEWIEKPLMMVIFQIYRIGGIGTVVAGKIITGKIKTDQQVYFRDDSSHLVKSIEIGYEHRDLVVCGEFCGINIKQASVRDVETHFIIHDQAYLESEKKAVESFTALIKIMNQPKNGIKVGYTFKLYNCVTNQCLCKIEDILATVNPKTNQKLETYPNKLKKGDFAEVRLKPLITKENKACYLHTFEQNDILGRVILMNGKQIIGAGKVLRIN</sequence>
<protein>
    <submittedName>
        <fullName evidence="6">Predicted protein</fullName>
    </submittedName>
</protein>
<keyword evidence="3" id="KW-0342">GTP-binding</keyword>
<dbReference type="GO" id="GO:0003924">
    <property type="term" value="F:GTPase activity"/>
    <property type="evidence" value="ECO:0007669"/>
    <property type="project" value="InterPro"/>
</dbReference>
<dbReference type="InterPro" id="IPR009001">
    <property type="entry name" value="Transl_elong_EF1A/Init_IF2_C"/>
</dbReference>
<dbReference type="PANTHER" id="PTHR23115">
    <property type="entry name" value="TRANSLATION FACTOR"/>
    <property type="match status" value="1"/>
</dbReference>
<dbReference type="GeneID" id="8854742"/>
<dbReference type="SUPFAM" id="SSF50465">
    <property type="entry name" value="EF-Tu/eEF-1alpha/eIF2-gamma C-terminal domain"/>
    <property type="match status" value="1"/>
</dbReference>
<evidence type="ECO:0000256" key="3">
    <source>
        <dbReference type="ARBA" id="ARBA00023134"/>
    </source>
</evidence>
<organism evidence="7">
    <name type="scientific">Naegleria gruberi</name>
    <name type="common">Amoeba</name>
    <dbReference type="NCBI Taxonomy" id="5762"/>
    <lineage>
        <taxon>Eukaryota</taxon>
        <taxon>Discoba</taxon>
        <taxon>Heterolobosea</taxon>
        <taxon>Tetramitia</taxon>
        <taxon>Eutetramitia</taxon>
        <taxon>Vahlkampfiidae</taxon>
        <taxon>Naegleria</taxon>
    </lineage>
</organism>